<comment type="caution">
    <text evidence="3">The sequence shown here is derived from an EMBL/GenBank/DDBJ whole genome shotgun (WGS) entry which is preliminary data.</text>
</comment>
<dbReference type="SMART" id="SM00903">
    <property type="entry name" value="Flavin_Reduct"/>
    <property type="match status" value="1"/>
</dbReference>
<dbReference type="Pfam" id="PF01613">
    <property type="entry name" value="Flavin_Reduct"/>
    <property type="match status" value="1"/>
</dbReference>
<evidence type="ECO:0000259" key="2">
    <source>
        <dbReference type="SMART" id="SM00903"/>
    </source>
</evidence>
<feature type="domain" description="Flavin reductase like" evidence="2">
    <location>
        <begin position="21"/>
        <end position="169"/>
    </location>
</feature>
<dbReference type="InterPro" id="IPR012349">
    <property type="entry name" value="Split_barrel_FMN-bd"/>
</dbReference>
<dbReference type="InterPro" id="IPR050268">
    <property type="entry name" value="NADH-dep_flavin_reductase"/>
</dbReference>
<gene>
    <name evidence="3" type="ORF">GL263_01160</name>
</gene>
<dbReference type="RefSeq" id="WP_182853624.1">
    <property type="nucleotide sequence ID" value="NZ_WMLF01000008.1"/>
</dbReference>
<keyword evidence="1" id="KW-0560">Oxidoreductase</keyword>
<evidence type="ECO:0000256" key="1">
    <source>
        <dbReference type="ARBA" id="ARBA00023002"/>
    </source>
</evidence>
<dbReference type="Gene3D" id="2.30.110.10">
    <property type="entry name" value="Electron Transport, Fmn-binding Protein, Chain A"/>
    <property type="match status" value="1"/>
</dbReference>
<sequence>MTHATGTLPRAPETRAFRAAMGCFPTGVTLLTRGCGAETAVMTLNSLTSVSLDPLLMLVSVRAEGRIRPHISSHGSYAVNVLGAAQAALAAEFSRPDRPSGHAAMQRLGAVPGATGNAVMPGAQAYFECLLRDEIPAGDHVLLLGAVVGVSATAGTPDPLLFHQGRFTRLPPDRAETA</sequence>
<dbReference type="PANTHER" id="PTHR30466:SF1">
    <property type="entry name" value="FMN REDUCTASE (NADH) RUTF"/>
    <property type="match status" value="1"/>
</dbReference>
<evidence type="ECO:0000313" key="3">
    <source>
        <dbReference type="EMBL" id="MBB1242193.1"/>
    </source>
</evidence>
<protein>
    <submittedName>
        <fullName evidence="3">Flavin reductase</fullName>
    </submittedName>
</protein>
<proteinExistence type="predicted"/>
<dbReference type="Proteomes" id="UP000766698">
    <property type="component" value="Unassembled WGS sequence"/>
</dbReference>
<dbReference type="PANTHER" id="PTHR30466">
    <property type="entry name" value="FLAVIN REDUCTASE"/>
    <property type="match status" value="1"/>
</dbReference>
<keyword evidence="4" id="KW-1185">Reference proteome</keyword>
<evidence type="ECO:0000313" key="4">
    <source>
        <dbReference type="Proteomes" id="UP000766698"/>
    </source>
</evidence>
<accession>A0ABR6EA36</accession>
<dbReference type="EMBL" id="WMLF01000008">
    <property type="protein sequence ID" value="MBB1242193.1"/>
    <property type="molecule type" value="Genomic_DNA"/>
</dbReference>
<organism evidence="3 4">
    <name type="scientific">Streptomyces durbertensis</name>
    <dbReference type="NCBI Taxonomy" id="2448886"/>
    <lineage>
        <taxon>Bacteria</taxon>
        <taxon>Bacillati</taxon>
        <taxon>Actinomycetota</taxon>
        <taxon>Actinomycetes</taxon>
        <taxon>Kitasatosporales</taxon>
        <taxon>Streptomycetaceae</taxon>
        <taxon>Streptomyces</taxon>
    </lineage>
</organism>
<dbReference type="InterPro" id="IPR002563">
    <property type="entry name" value="Flavin_Rdtase-like_dom"/>
</dbReference>
<reference evidence="4" key="1">
    <citation type="journal article" date="2020" name="Syst. Appl. Microbiol.">
        <title>Streptomyces alkaliterrae sp. nov., isolated from an alkaline soil, and emended descriptions of Streptomyces alkaliphilus, Streptomyces calidiresistens and Streptomyces durbertensis.</title>
        <authorList>
            <person name="Swiecimska M."/>
            <person name="Golinska P."/>
            <person name="Nouioui I."/>
            <person name="Wypij M."/>
            <person name="Rai M."/>
            <person name="Sangal V."/>
            <person name="Goodfellow M."/>
        </authorList>
    </citation>
    <scope>NUCLEOTIDE SEQUENCE [LARGE SCALE GENOMIC DNA]</scope>
    <source>
        <strain evidence="4">DSM 104538</strain>
    </source>
</reference>
<name>A0ABR6EA36_9ACTN</name>
<dbReference type="SUPFAM" id="SSF50475">
    <property type="entry name" value="FMN-binding split barrel"/>
    <property type="match status" value="1"/>
</dbReference>